<evidence type="ECO:0000313" key="1">
    <source>
        <dbReference type="Proteomes" id="UP000035680"/>
    </source>
</evidence>
<evidence type="ECO:0000313" key="2">
    <source>
        <dbReference type="WBParaSite" id="SVE_1059300.1"/>
    </source>
</evidence>
<organism evidence="1 2">
    <name type="scientific">Strongyloides venezuelensis</name>
    <name type="common">Threadworm</name>
    <dbReference type="NCBI Taxonomy" id="75913"/>
    <lineage>
        <taxon>Eukaryota</taxon>
        <taxon>Metazoa</taxon>
        <taxon>Ecdysozoa</taxon>
        <taxon>Nematoda</taxon>
        <taxon>Chromadorea</taxon>
        <taxon>Rhabditida</taxon>
        <taxon>Tylenchina</taxon>
        <taxon>Panagrolaimomorpha</taxon>
        <taxon>Strongyloidoidea</taxon>
        <taxon>Strongyloididae</taxon>
        <taxon>Strongyloides</taxon>
    </lineage>
</organism>
<reference evidence="2" key="2">
    <citation type="submission" date="2015-08" db="UniProtKB">
        <authorList>
            <consortium name="WormBaseParasite"/>
        </authorList>
    </citation>
    <scope>IDENTIFICATION</scope>
</reference>
<protein>
    <submittedName>
        <fullName evidence="2">Metallothionein</fullName>
    </submittedName>
</protein>
<accession>A0A0K0FNL3</accession>
<dbReference type="WBParaSite" id="SVE_1059300.1">
    <property type="protein sequence ID" value="SVE_1059300.1"/>
    <property type="gene ID" value="SVE_1059300"/>
</dbReference>
<keyword evidence="1" id="KW-1185">Reference proteome</keyword>
<name>A0A0K0FNL3_STRVS</name>
<dbReference type="AlphaFoldDB" id="A0A0K0FNL3"/>
<reference evidence="1" key="1">
    <citation type="submission" date="2014-07" db="EMBL/GenBank/DDBJ databases">
        <authorList>
            <person name="Martin A.A"/>
            <person name="De Silva N."/>
        </authorList>
    </citation>
    <scope>NUCLEOTIDE SEQUENCE</scope>
</reference>
<proteinExistence type="predicted"/>
<dbReference type="Proteomes" id="UP000035680">
    <property type="component" value="Unassembled WGS sequence"/>
</dbReference>
<sequence>MSLVSENVLFAQTQVVYENHGFDFVQEPGFAYQPGSVDDLPPSLDESQASFEAPSVLAECPFAATAYGDLSSVRRSTQRVTTATCVWPTTTAPSRGISYCTCCGHGYGSCSNCSITGYNKWSFKHKHHKHSGTKCGFQMPQYFMLQ</sequence>
<dbReference type="STRING" id="75913.A0A0K0FNL3"/>